<evidence type="ECO:0000256" key="4">
    <source>
        <dbReference type="ARBA" id="ARBA00022989"/>
    </source>
</evidence>
<dbReference type="PROSITE" id="PS00217">
    <property type="entry name" value="SUGAR_TRANSPORT_2"/>
    <property type="match status" value="1"/>
</dbReference>
<dbReference type="GO" id="GO:0046943">
    <property type="term" value="F:carboxylic acid transmembrane transporter activity"/>
    <property type="evidence" value="ECO:0007669"/>
    <property type="project" value="TreeGrafter"/>
</dbReference>
<feature type="transmembrane region" description="Helical" evidence="6">
    <location>
        <begin position="231"/>
        <end position="256"/>
    </location>
</feature>
<organism evidence="8 9">
    <name type="scientific">Sulfobacillus acidophilus</name>
    <dbReference type="NCBI Taxonomy" id="53633"/>
    <lineage>
        <taxon>Bacteria</taxon>
        <taxon>Bacillati</taxon>
        <taxon>Bacillota</taxon>
        <taxon>Clostridia</taxon>
        <taxon>Eubacteriales</taxon>
        <taxon>Clostridiales Family XVII. Incertae Sedis</taxon>
        <taxon>Sulfobacillus</taxon>
    </lineage>
</organism>
<keyword evidence="2" id="KW-0813">Transport</keyword>
<reference evidence="8 9" key="1">
    <citation type="journal article" date="2014" name="BMC Genomics">
        <title>Comparison of environmental and isolate Sulfobacillus genomes reveals diverse carbon, sulfur, nitrogen, and hydrogen metabolisms.</title>
        <authorList>
            <person name="Justice N.B."/>
            <person name="Norman A."/>
            <person name="Brown C.T."/>
            <person name="Singh A."/>
            <person name="Thomas B.C."/>
            <person name="Banfield J.F."/>
        </authorList>
    </citation>
    <scope>NUCLEOTIDE SEQUENCE [LARGE SCALE GENOMIC DNA]</scope>
    <source>
        <strain evidence="8">AMDSBA3</strain>
    </source>
</reference>
<keyword evidence="5 6" id="KW-0472">Membrane</keyword>
<dbReference type="PANTHER" id="PTHR23508">
    <property type="entry name" value="CARBOXYLIC ACID TRANSPORTER PROTEIN HOMOLOG"/>
    <property type="match status" value="1"/>
</dbReference>
<dbReference type="PRINTS" id="PR00171">
    <property type="entry name" value="SUGRTRNSPORT"/>
</dbReference>
<evidence type="ECO:0000313" key="9">
    <source>
        <dbReference type="Proteomes" id="UP000241848"/>
    </source>
</evidence>
<dbReference type="InterPro" id="IPR003663">
    <property type="entry name" value="Sugar/inositol_transpt"/>
</dbReference>
<proteinExistence type="predicted"/>
<dbReference type="InterPro" id="IPR020846">
    <property type="entry name" value="MFS_dom"/>
</dbReference>
<evidence type="ECO:0000259" key="7">
    <source>
        <dbReference type="PROSITE" id="PS50850"/>
    </source>
</evidence>
<feature type="transmembrane region" description="Helical" evidence="6">
    <location>
        <begin position="154"/>
        <end position="177"/>
    </location>
</feature>
<keyword evidence="4 6" id="KW-1133">Transmembrane helix</keyword>
<dbReference type="InterPro" id="IPR005829">
    <property type="entry name" value="Sugar_transporter_CS"/>
</dbReference>
<dbReference type="PANTHER" id="PTHR23508:SF10">
    <property type="entry name" value="CARBOXYLIC ACID TRANSPORTER PROTEIN HOMOLOG"/>
    <property type="match status" value="1"/>
</dbReference>
<evidence type="ECO:0000256" key="5">
    <source>
        <dbReference type="ARBA" id="ARBA00023136"/>
    </source>
</evidence>
<gene>
    <name evidence="8" type="ORF">C7B45_05735</name>
</gene>
<feature type="domain" description="Major facilitator superfamily (MFS) profile" evidence="7">
    <location>
        <begin position="27"/>
        <end position="416"/>
    </location>
</feature>
<dbReference type="Gene3D" id="1.20.1250.20">
    <property type="entry name" value="MFS general substrate transporter like domains"/>
    <property type="match status" value="2"/>
</dbReference>
<feature type="transmembrane region" description="Helical" evidence="6">
    <location>
        <begin position="116"/>
        <end position="134"/>
    </location>
</feature>
<evidence type="ECO:0000256" key="1">
    <source>
        <dbReference type="ARBA" id="ARBA00004651"/>
    </source>
</evidence>
<feature type="transmembrane region" description="Helical" evidence="6">
    <location>
        <begin position="64"/>
        <end position="85"/>
    </location>
</feature>
<feature type="transmembrane region" description="Helical" evidence="6">
    <location>
        <begin position="268"/>
        <end position="288"/>
    </location>
</feature>
<name>A0A2T2WKF0_9FIRM</name>
<evidence type="ECO:0000256" key="2">
    <source>
        <dbReference type="ARBA" id="ARBA00022448"/>
    </source>
</evidence>
<protein>
    <recommendedName>
        <fullName evidence="7">Major facilitator superfamily (MFS) profile domain-containing protein</fullName>
    </recommendedName>
</protein>
<dbReference type="EMBL" id="PXYV01000013">
    <property type="protein sequence ID" value="PSR22696.1"/>
    <property type="molecule type" value="Genomic_DNA"/>
</dbReference>
<dbReference type="Pfam" id="PF00083">
    <property type="entry name" value="Sugar_tr"/>
    <property type="match status" value="2"/>
</dbReference>
<dbReference type="AlphaFoldDB" id="A0A2T2WKF0"/>
<keyword evidence="3 6" id="KW-0812">Transmembrane</keyword>
<feature type="transmembrane region" description="Helical" evidence="6">
    <location>
        <begin position="35"/>
        <end position="58"/>
    </location>
</feature>
<comment type="subcellular location">
    <subcellularLocation>
        <location evidence="1">Cell membrane</location>
        <topology evidence="1">Multi-pass membrane protein</topology>
    </subcellularLocation>
</comment>
<feature type="transmembrane region" description="Helical" evidence="6">
    <location>
        <begin position="92"/>
        <end position="110"/>
    </location>
</feature>
<feature type="transmembrane region" description="Helical" evidence="6">
    <location>
        <begin position="324"/>
        <end position="354"/>
    </location>
</feature>
<accession>A0A2T2WKF0</accession>
<dbReference type="Proteomes" id="UP000241848">
    <property type="component" value="Unassembled WGS sequence"/>
</dbReference>
<feature type="transmembrane region" description="Helical" evidence="6">
    <location>
        <begin position="300"/>
        <end position="318"/>
    </location>
</feature>
<dbReference type="InterPro" id="IPR036259">
    <property type="entry name" value="MFS_trans_sf"/>
</dbReference>
<evidence type="ECO:0000256" key="3">
    <source>
        <dbReference type="ARBA" id="ARBA00022692"/>
    </source>
</evidence>
<feature type="transmembrane region" description="Helical" evidence="6">
    <location>
        <begin position="183"/>
        <end position="200"/>
    </location>
</feature>
<feature type="transmembrane region" description="Helical" evidence="6">
    <location>
        <begin position="366"/>
        <end position="384"/>
    </location>
</feature>
<feature type="transmembrane region" description="Helical" evidence="6">
    <location>
        <begin position="390"/>
        <end position="411"/>
    </location>
</feature>
<sequence length="427" mass="45593">MRSVKNILSEELKSMSTSADQVVLRRIRTVSSLGVLLDGYNLTIIAVALIPLLVQYHLGSTSTSLLASVMLIGSIIGGLSAGVLADRWGRKTLLVTDLVVFIVFSLVSALVTHYLWLIIARLVVGLAVGADYAISPTYLAEFSPRQTRGYQMGYMWLAWTVGAVVSYALGAGLVAWLPTALSWRVLFAVGVIPALVGLMMRARLPESPYWLAHRQTVRPRRPKVKSGSARTWALALLPWFFMDLATYGLGLLLPVLLKSNGFSSSSGAILGTGLAALFGGLGSLWALFRLDRVGRMRLQIWGFLLGGVGLLLLAALIGSGVRLFLVLISGIMVVNFLYGVGPGLTAGIVPAEIFPTTWRATGQGSATAFSRIGAVVGVFALGYFEGHGGFPAVLVATGVVSFLGVLSTWLFRIEPNQKPLPDMADSA</sequence>
<evidence type="ECO:0000256" key="6">
    <source>
        <dbReference type="SAM" id="Phobius"/>
    </source>
</evidence>
<evidence type="ECO:0000313" key="8">
    <source>
        <dbReference type="EMBL" id="PSR22696.1"/>
    </source>
</evidence>
<dbReference type="PROSITE" id="PS50850">
    <property type="entry name" value="MFS"/>
    <property type="match status" value="1"/>
</dbReference>
<dbReference type="SUPFAM" id="SSF103473">
    <property type="entry name" value="MFS general substrate transporter"/>
    <property type="match status" value="1"/>
</dbReference>
<dbReference type="InterPro" id="IPR005828">
    <property type="entry name" value="MFS_sugar_transport-like"/>
</dbReference>
<comment type="caution">
    <text evidence="8">The sequence shown here is derived from an EMBL/GenBank/DDBJ whole genome shotgun (WGS) entry which is preliminary data.</text>
</comment>
<dbReference type="PROSITE" id="PS00216">
    <property type="entry name" value="SUGAR_TRANSPORT_1"/>
    <property type="match status" value="1"/>
</dbReference>
<dbReference type="GO" id="GO:0005886">
    <property type="term" value="C:plasma membrane"/>
    <property type="evidence" value="ECO:0007669"/>
    <property type="project" value="UniProtKB-SubCell"/>
</dbReference>